<gene>
    <name evidence="1" type="ORF">FHR86_002611</name>
</gene>
<evidence type="ECO:0000313" key="1">
    <source>
        <dbReference type="EMBL" id="NIJ02270.1"/>
    </source>
</evidence>
<keyword evidence="2" id="KW-1185">Reference proteome</keyword>
<dbReference type="Proteomes" id="UP000802392">
    <property type="component" value="Unassembled WGS sequence"/>
</dbReference>
<proteinExistence type="predicted"/>
<dbReference type="RefSeq" id="WP_167267324.1">
    <property type="nucleotide sequence ID" value="NZ_BAAAVO010000002.1"/>
</dbReference>
<organism evidence="1 2">
    <name type="scientific">Paenarthrobacter ilicis</name>
    <dbReference type="NCBI Taxonomy" id="43665"/>
    <lineage>
        <taxon>Bacteria</taxon>
        <taxon>Bacillati</taxon>
        <taxon>Actinomycetota</taxon>
        <taxon>Actinomycetes</taxon>
        <taxon>Micrococcales</taxon>
        <taxon>Micrococcaceae</taxon>
        <taxon>Paenarthrobacter</taxon>
    </lineage>
</organism>
<accession>A0ABX0TK75</accession>
<comment type="caution">
    <text evidence="1">The sequence shown here is derived from an EMBL/GenBank/DDBJ whole genome shotgun (WGS) entry which is preliminary data.</text>
</comment>
<evidence type="ECO:0000313" key="2">
    <source>
        <dbReference type="Proteomes" id="UP000802392"/>
    </source>
</evidence>
<sequence length="215" mass="24462">MKKYEVGEFSFRTKREVRELLKTVLEELEADERVTDSFVSSLLTALAREHPAAADKIGDGIEYWVVASNKDLGYTSKGFRAKQRDRDELVLFSYTDVISPPKQQALVAEALTREALEITRNFRTAAFASGPVQCALTAREIPEKTMADVVHLNPPRAQLHQRFLASEGLTYEAVELIKHDTESGFRLADRDLADRWREFQNGHLEGLAIVLRRER</sequence>
<reference evidence="1 2" key="1">
    <citation type="submission" date="2020-03" db="EMBL/GenBank/DDBJ databases">
        <title>Genomic Encyclopedia of Type Strains, Phase III (KMG-III): the genomes of soil and plant-associated and newly described type strains.</title>
        <authorList>
            <person name="Whitman W."/>
        </authorList>
    </citation>
    <scope>NUCLEOTIDE SEQUENCE [LARGE SCALE GENOMIC DNA]</scope>
    <source>
        <strain evidence="1 2">CECT 4207</strain>
    </source>
</reference>
<dbReference type="Gene3D" id="3.10.450.40">
    <property type="match status" value="1"/>
</dbReference>
<name>A0ABX0TK75_9MICC</name>
<dbReference type="EMBL" id="JAAOZD010000005">
    <property type="protein sequence ID" value="NIJ02270.1"/>
    <property type="molecule type" value="Genomic_DNA"/>
</dbReference>
<dbReference type="Pfam" id="PF11523">
    <property type="entry name" value="DUF3223"/>
    <property type="match status" value="1"/>
</dbReference>
<protein>
    <submittedName>
        <fullName evidence="1">Uncharacterized protein</fullName>
    </submittedName>
</protein>